<gene>
    <name evidence="4" type="ORF">SAMN05216505_12413</name>
</gene>
<evidence type="ECO:0000313" key="4">
    <source>
        <dbReference type="EMBL" id="SDE27106.1"/>
    </source>
</evidence>
<organism evidence="4 5">
    <name type="scientific">Streptomyces prasinopilosus</name>
    <dbReference type="NCBI Taxonomy" id="67344"/>
    <lineage>
        <taxon>Bacteria</taxon>
        <taxon>Bacillati</taxon>
        <taxon>Actinomycetota</taxon>
        <taxon>Actinomycetes</taxon>
        <taxon>Kitasatosporales</taxon>
        <taxon>Streptomycetaceae</taxon>
        <taxon>Streptomyces</taxon>
    </lineage>
</organism>
<dbReference type="Pfam" id="PF25023">
    <property type="entry name" value="TEN_YD-shell"/>
    <property type="match status" value="1"/>
</dbReference>
<feature type="region of interest" description="Disordered" evidence="2">
    <location>
        <begin position="1"/>
        <end position="24"/>
    </location>
</feature>
<evidence type="ECO:0000256" key="1">
    <source>
        <dbReference type="ARBA" id="ARBA00022737"/>
    </source>
</evidence>
<sequence length="465" mass="50995">MTAGPGQVIPRTRPGPFLNESPLPRSLATSQAKFQFRDRYSATDAGDLEGGIRSGCTWSYDAIGNETAGASTDDYARTAEKWTGHSQMSSITVAGKTYAGQYGSTDQSERIKLGDTFFHNGPLGLSAKTTAGVDMGFNREPGGTLNSMTTGGKTYYYLTDAIGSVVALADGDGNKVNTYAYSPRGVRILARSSEPVAQPYRFAGGYQDPTGLYHFQARYYDANIGRFTQPDPSGQEKNPYLYAERRDMCLPITGAPDWNMRLHTLIRRVQDNQCLRAALEGQGFKPDLSHAHQGHRRARGVALSSSGLRSDRTHVADGGWRDEDVIEVQLFEGGGLRLFMTRLSDGLKSHASEDEEEQVLFDAGAVILTRHMLELTRLISDDVGYHGNWAVAVGANRLRGRRRYSGQSHWPSNHRYSADTYEESTGTTLAELRDAPGTATRRLLGPLLRSLDSEELFTKALTDEG</sequence>
<dbReference type="PANTHER" id="PTHR32305">
    <property type="match status" value="1"/>
</dbReference>
<dbReference type="Proteomes" id="UP000182100">
    <property type="component" value="Unassembled WGS sequence"/>
</dbReference>
<keyword evidence="5" id="KW-1185">Reference proteome</keyword>
<dbReference type="STRING" id="67344.SAMN05216505_12413"/>
<reference evidence="5" key="1">
    <citation type="submission" date="2016-10" db="EMBL/GenBank/DDBJ databases">
        <authorList>
            <person name="Varghese N."/>
            <person name="Submissions S."/>
        </authorList>
    </citation>
    <scope>NUCLEOTIDE SEQUENCE [LARGE SCALE GENOMIC DNA]</scope>
    <source>
        <strain evidence="5">CGMCC 4.3504</strain>
    </source>
</reference>
<feature type="domain" description="Teneurin-like YD-shell" evidence="3">
    <location>
        <begin position="143"/>
        <end position="233"/>
    </location>
</feature>
<evidence type="ECO:0000313" key="5">
    <source>
        <dbReference type="Proteomes" id="UP000182100"/>
    </source>
</evidence>
<dbReference type="AlphaFoldDB" id="A0A1G7BKX8"/>
<proteinExistence type="predicted"/>
<dbReference type="Gene3D" id="2.180.10.10">
    <property type="entry name" value="RHS repeat-associated core"/>
    <property type="match status" value="1"/>
</dbReference>
<accession>A0A1G7BKX8</accession>
<evidence type="ECO:0000259" key="3">
    <source>
        <dbReference type="Pfam" id="PF25023"/>
    </source>
</evidence>
<protein>
    <submittedName>
        <fullName evidence="4">RHS repeat-associated core domain-containing protein</fullName>
    </submittedName>
</protein>
<dbReference type="InterPro" id="IPR050708">
    <property type="entry name" value="T6SS_VgrG/RHS"/>
</dbReference>
<dbReference type="InterPro" id="IPR056823">
    <property type="entry name" value="TEN-like_YD-shell"/>
</dbReference>
<name>A0A1G7BKX8_9ACTN</name>
<dbReference type="PANTHER" id="PTHR32305:SF15">
    <property type="entry name" value="PROTEIN RHSA-RELATED"/>
    <property type="match status" value="1"/>
</dbReference>
<evidence type="ECO:0000256" key="2">
    <source>
        <dbReference type="SAM" id="MobiDB-lite"/>
    </source>
</evidence>
<dbReference type="EMBL" id="FMZK01000024">
    <property type="protein sequence ID" value="SDE27106.1"/>
    <property type="molecule type" value="Genomic_DNA"/>
</dbReference>
<dbReference type="InterPro" id="IPR022385">
    <property type="entry name" value="Rhs_assc_core"/>
</dbReference>
<dbReference type="NCBIfam" id="TIGR03696">
    <property type="entry name" value="Rhs_assc_core"/>
    <property type="match status" value="1"/>
</dbReference>
<keyword evidence="1" id="KW-0677">Repeat</keyword>